<proteinExistence type="predicted"/>
<keyword evidence="2" id="KW-1185">Reference proteome</keyword>
<gene>
    <name evidence="1" type="ORF">GCM10023313_07210</name>
</gene>
<name>A0ABP9FMA5_9SPHI</name>
<evidence type="ECO:0000313" key="1">
    <source>
        <dbReference type="EMBL" id="GAA4907022.1"/>
    </source>
</evidence>
<dbReference type="EMBL" id="BAABJI010000001">
    <property type="protein sequence ID" value="GAA4907022.1"/>
    <property type="molecule type" value="Genomic_DNA"/>
</dbReference>
<dbReference type="Proteomes" id="UP001501436">
    <property type="component" value="Unassembled WGS sequence"/>
</dbReference>
<comment type="caution">
    <text evidence="1">The sequence shown here is derived from an EMBL/GenBank/DDBJ whole genome shotgun (WGS) entry which is preliminary data.</text>
</comment>
<reference evidence="2" key="1">
    <citation type="journal article" date="2019" name="Int. J. Syst. Evol. Microbiol.">
        <title>The Global Catalogue of Microorganisms (GCM) 10K type strain sequencing project: providing services to taxonomists for standard genome sequencing and annotation.</title>
        <authorList>
            <consortium name="The Broad Institute Genomics Platform"/>
            <consortium name="The Broad Institute Genome Sequencing Center for Infectious Disease"/>
            <person name="Wu L."/>
            <person name="Ma J."/>
        </authorList>
    </citation>
    <scope>NUCLEOTIDE SEQUENCE [LARGE SCALE GENOMIC DNA]</scope>
    <source>
        <strain evidence="2">JCM 18283</strain>
    </source>
</reference>
<organism evidence="1 2">
    <name type="scientific">Mucilaginibacter defluvii</name>
    <dbReference type="NCBI Taxonomy" id="1196019"/>
    <lineage>
        <taxon>Bacteria</taxon>
        <taxon>Pseudomonadati</taxon>
        <taxon>Bacteroidota</taxon>
        <taxon>Sphingobacteriia</taxon>
        <taxon>Sphingobacteriales</taxon>
        <taxon>Sphingobacteriaceae</taxon>
        <taxon>Mucilaginibacter</taxon>
    </lineage>
</organism>
<sequence length="149" mass="17369">MNEFELTESVGRKKAKRLFNKYELVESDNIFSCWDFSGRTQSIADEAVNYFIEVKNRDLKSTTYDTTFLEVEKLNALKAVADANEKAAIFYLCFFNDDIAYMFNLRKIDITNVSIFQMNLRHKTAIDVGIKQKLLIEIPLELGKRYKVN</sequence>
<dbReference type="RefSeq" id="WP_345329540.1">
    <property type="nucleotide sequence ID" value="NZ_BAABJI010000001.1"/>
</dbReference>
<protein>
    <submittedName>
        <fullName evidence="1">Uncharacterized protein</fullName>
    </submittedName>
</protein>
<evidence type="ECO:0000313" key="2">
    <source>
        <dbReference type="Proteomes" id="UP001501436"/>
    </source>
</evidence>
<accession>A0ABP9FMA5</accession>